<protein>
    <recommendedName>
        <fullName evidence="8">Radical SAM core domain-containing protein</fullName>
    </recommendedName>
</protein>
<dbReference type="GO" id="GO:0006777">
    <property type="term" value="P:Mo-molybdopterin cofactor biosynthetic process"/>
    <property type="evidence" value="ECO:0007669"/>
    <property type="project" value="UniProtKB-KW"/>
</dbReference>
<sequence>MSEFRNKTVKAEHLVDKFNRKIGSVRISITDRCNLRCKYCMPEEGIEWQKKEHILTFEEIIYLIRIFHSYGIKNYRLTGGEPTLFENDFLEILQICKKKFSQANIILLTNGKKFSSFDFTKKMTQIGLEKLLICISLHADTDNLHDNIVGVKGSFAQTIKGLYNLAKFQHQIEIRFVISNLNYK</sequence>
<keyword evidence="4" id="KW-0479">Metal-binding</keyword>
<dbReference type="SFLD" id="SFLDG01067">
    <property type="entry name" value="SPASM/twitch_domain_containing"/>
    <property type="match status" value="1"/>
</dbReference>
<dbReference type="SFLD" id="SFLDS00029">
    <property type="entry name" value="Radical_SAM"/>
    <property type="match status" value="1"/>
</dbReference>
<keyword evidence="5" id="KW-0408">Iron</keyword>
<keyword evidence="7" id="KW-0501">Molybdenum cofactor biosynthesis</keyword>
<keyword evidence="2" id="KW-0004">4Fe-4S</keyword>
<evidence type="ECO:0000256" key="6">
    <source>
        <dbReference type="ARBA" id="ARBA00023014"/>
    </source>
</evidence>
<evidence type="ECO:0000256" key="4">
    <source>
        <dbReference type="ARBA" id="ARBA00022723"/>
    </source>
</evidence>
<dbReference type="InterPro" id="IPR050105">
    <property type="entry name" value="MoCo_biosynth_MoaA/MoaC"/>
</dbReference>
<evidence type="ECO:0000256" key="1">
    <source>
        <dbReference type="ARBA" id="ARBA00001966"/>
    </source>
</evidence>
<dbReference type="InterPro" id="IPR013785">
    <property type="entry name" value="Aldolase_TIM"/>
</dbReference>
<evidence type="ECO:0000256" key="3">
    <source>
        <dbReference type="ARBA" id="ARBA00022691"/>
    </source>
</evidence>
<dbReference type="GO" id="GO:0051539">
    <property type="term" value="F:4 iron, 4 sulfur cluster binding"/>
    <property type="evidence" value="ECO:0007669"/>
    <property type="project" value="UniProtKB-KW"/>
</dbReference>
<dbReference type="CDD" id="cd01335">
    <property type="entry name" value="Radical_SAM"/>
    <property type="match status" value="1"/>
</dbReference>
<dbReference type="SFLD" id="SFLDG01386">
    <property type="entry name" value="main_SPASM_domain-containing"/>
    <property type="match status" value="1"/>
</dbReference>
<comment type="caution">
    <text evidence="9">The sequence shown here is derived from an EMBL/GenBank/DDBJ whole genome shotgun (WGS) entry which is preliminary data.</text>
</comment>
<keyword evidence="3" id="KW-0949">S-adenosyl-L-methionine</keyword>
<evidence type="ECO:0000259" key="8">
    <source>
        <dbReference type="PROSITE" id="PS51918"/>
    </source>
</evidence>
<dbReference type="PANTHER" id="PTHR22960:SF0">
    <property type="entry name" value="MOLYBDENUM COFACTOR BIOSYNTHESIS PROTEIN 1"/>
    <property type="match status" value="1"/>
</dbReference>
<dbReference type="Gene3D" id="3.20.20.70">
    <property type="entry name" value="Aldolase class I"/>
    <property type="match status" value="1"/>
</dbReference>
<dbReference type="AlphaFoldDB" id="A0A0F8VYM4"/>
<dbReference type="SUPFAM" id="SSF102114">
    <property type="entry name" value="Radical SAM enzymes"/>
    <property type="match status" value="1"/>
</dbReference>
<dbReference type="InterPro" id="IPR000385">
    <property type="entry name" value="MoaA_NifB_PqqE_Fe-S-bd_CS"/>
</dbReference>
<dbReference type="PANTHER" id="PTHR22960">
    <property type="entry name" value="MOLYBDOPTERIN COFACTOR SYNTHESIS PROTEIN A"/>
    <property type="match status" value="1"/>
</dbReference>
<dbReference type="Pfam" id="PF04055">
    <property type="entry name" value="Radical_SAM"/>
    <property type="match status" value="1"/>
</dbReference>
<dbReference type="InterPro" id="IPR007197">
    <property type="entry name" value="rSAM"/>
</dbReference>
<accession>A0A0F8VYM4</accession>
<dbReference type="InterPro" id="IPR058240">
    <property type="entry name" value="rSAM_sf"/>
</dbReference>
<feature type="domain" description="Radical SAM core" evidence="8">
    <location>
        <begin position="17"/>
        <end position="184"/>
    </location>
</feature>
<gene>
    <name evidence="9" type="ORF">LCGC14_3134950</name>
</gene>
<organism evidence="9">
    <name type="scientific">marine sediment metagenome</name>
    <dbReference type="NCBI Taxonomy" id="412755"/>
    <lineage>
        <taxon>unclassified sequences</taxon>
        <taxon>metagenomes</taxon>
        <taxon>ecological metagenomes</taxon>
    </lineage>
</organism>
<evidence type="ECO:0000256" key="5">
    <source>
        <dbReference type="ARBA" id="ARBA00023004"/>
    </source>
</evidence>
<dbReference type="EMBL" id="LAZR01068537">
    <property type="protein sequence ID" value="KKK49447.1"/>
    <property type="molecule type" value="Genomic_DNA"/>
</dbReference>
<keyword evidence="6" id="KW-0411">Iron-sulfur</keyword>
<evidence type="ECO:0000256" key="2">
    <source>
        <dbReference type="ARBA" id="ARBA00022485"/>
    </source>
</evidence>
<evidence type="ECO:0000313" key="9">
    <source>
        <dbReference type="EMBL" id="KKK49447.1"/>
    </source>
</evidence>
<feature type="non-terminal residue" evidence="9">
    <location>
        <position position="184"/>
    </location>
</feature>
<reference evidence="9" key="1">
    <citation type="journal article" date="2015" name="Nature">
        <title>Complex archaea that bridge the gap between prokaryotes and eukaryotes.</title>
        <authorList>
            <person name="Spang A."/>
            <person name="Saw J.H."/>
            <person name="Jorgensen S.L."/>
            <person name="Zaremba-Niedzwiedzka K."/>
            <person name="Martijn J."/>
            <person name="Lind A.E."/>
            <person name="van Eijk R."/>
            <person name="Schleper C."/>
            <person name="Guy L."/>
            <person name="Ettema T.J."/>
        </authorList>
    </citation>
    <scope>NUCLEOTIDE SEQUENCE</scope>
</reference>
<dbReference type="PROSITE" id="PS01305">
    <property type="entry name" value="MOAA_NIFB_PQQE"/>
    <property type="match status" value="1"/>
</dbReference>
<dbReference type="GO" id="GO:0046872">
    <property type="term" value="F:metal ion binding"/>
    <property type="evidence" value="ECO:0007669"/>
    <property type="project" value="UniProtKB-KW"/>
</dbReference>
<proteinExistence type="predicted"/>
<name>A0A0F8VYM4_9ZZZZ</name>
<dbReference type="GO" id="GO:0061799">
    <property type="term" value="F:cyclic pyranopterin monophosphate synthase activity"/>
    <property type="evidence" value="ECO:0007669"/>
    <property type="project" value="TreeGrafter"/>
</dbReference>
<dbReference type="PROSITE" id="PS51918">
    <property type="entry name" value="RADICAL_SAM"/>
    <property type="match status" value="1"/>
</dbReference>
<dbReference type="GO" id="GO:0061798">
    <property type="term" value="F:GTP 3',8'-cyclase activity"/>
    <property type="evidence" value="ECO:0007669"/>
    <property type="project" value="TreeGrafter"/>
</dbReference>
<comment type="cofactor">
    <cofactor evidence="1">
        <name>[4Fe-4S] cluster</name>
        <dbReference type="ChEBI" id="CHEBI:49883"/>
    </cofactor>
</comment>
<evidence type="ECO:0000256" key="7">
    <source>
        <dbReference type="ARBA" id="ARBA00023150"/>
    </source>
</evidence>